<accession>A0ABV6KP40</accession>
<sequence length="205" mass="24398">MNNEFYDYLRQLHQLVESQEHRIRALERSVLLMQKEISQLKERPPVHVDRIEYKFDQLKVESLDGTLNIGLNPSDLQGIEDFSVPNQSIKTPTPPKQMFQRSMELEDMVYEYMGNHLQAIFEKTQAKLQTNLDESYYHFIEEDIKKQIPKRVEHYIREFSAGVIENEDRSQLEKTITDQFHKEMEHGVEIFIKNLPENVKGMKQE</sequence>
<feature type="coiled-coil region" evidence="1">
    <location>
        <begin position="9"/>
        <end position="43"/>
    </location>
</feature>
<keyword evidence="3" id="KW-1185">Reference proteome</keyword>
<dbReference type="Proteomes" id="UP001589738">
    <property type="component" value="Unassembled WGS sequence"/>
</dbReference>
<gene>
    <name evidence="2" type="primary">gerPC</name>
    <name evidence="2" type="ORF">ACFFHF_07530</name>
</gene>
<keyword evidence="1" id="KW-0175">Coiled coil</keyword>
<evidence type="ECO:0000256" key="1">
    <source>
        <dbReference type="SAM" id="Coils"/>
    </source>
</evidence>
<dbReference type="RefSeq" id="WP_377057831.1">
    <property type="nucleotide sequence ID" value="NZ_JBHLUU010000022.1"/>
</dbReference>
<dbReference type="InterPro" id="IPR019673">
    <property type="entry name" value="Spore_germination_GerPC"/>
</dbReference>
<proteinExistence type="predicted"/>
<evidence type="ECO:0000313" key="2">
    <source>
        <dbReference type="EMBL" id="MFC0475107.1"/>
    </source>
</evidence>
<protein>
    <submittedName>
        <fullName evidence="2">Spore germination protein GerPC</fullName>
    </submittedName>
</protein>
<reference evidence="2 3" key="1">
    <citation type="submission" date="2024-09" db="EMBL/GenBank/DDBJ databases">
        <authorList>
            <person name="Sun Q."/>
            <person name="Mori K."/>
        </authorList>
    </citation>
    <scope>NUCLEOTIDE SEQUENCE [LARGE SCALE GENOMIC DNA]</scope>
    <source>
        <strain evidence="2 3">CGMCC 1.9126</strain>
    </source>
</reference>
<name>A0ABV6KP40_9BACI</name>
<dbReference type="EMBL" id="JBHLUU010000022">
    <property type="protein sequence ID" value="MFC0475107.1"/>
    <property type="molecule type" value="Genomic_DNA"/>
</dbReference>
<evidence type="ECO:0000313" key="3">
    <source>
        <dbReference type="Proteomes" id="UP001589738"/>
    </source>
</evidence>
<organism evidence="2 3">
    <name type="scientific">Robertmurraya beringensis</name>
    <dbReference type="NCBI Taxonomy" id="641660"/>
    <lineage>
        <taxon>Bacteria</taxon>
        <taxon>Bacillati</taxon>
        <taxon>Bacillota</taxon>
        <taxon>Bacilli</taxon>
        <taxon>Bacillales</taxon>
        <taxon>Bacillaceae</taxon>
        <taxon>Robertmurraya</taxon>
    </lineage>
</organism>
<comment type="caution">
    <text evidence="2">The sequence shown here is derived from an EMBL/GenBank/DDBJ whole genome shotgun (WGS) entry which is preliminary data.</text>
</comment>
<dbReference type="Pfam" id="PF10737">
    <property type="entry name" value="GerPC"/>
    <property type="match status" value="1"/>
</dbReference>